<dbReference type="GO" id="GO:1904380">
    <property type="term" value="P:endoplasmic reticulum mannose trimming"/>
    <property type="evidence" value="ECO:0007669"/>
    <property type="project" value="InterPro"/>
</dbReference>
<dbReference type="InterPro" id="IPR001382">
    <property type="entry name" value="Glyco_hydro_47"/>
</dbReference>
<sequence>MVLVENVVYLFHLLQIVRLCLASERFTPFSFNRYELEDYKNEVRDLFYFAFDSYLTHGYPYDEVKPISCVPKTRNFTHEHDLITNDVLGNFTTTLVDSLSTIAILGDVDRFAEAVELVDKTIPADFSLDVTIQVFETTIRILGGLISAHLYATDPTKKVYLGPSYNNHLLTKAKVLADRLLPSYLTRTGIPVPRINLRSQFQKIDYMLVSENNAAAAASPMLEFTMLSYLTHDDKYREVTAYAFKKTWDLRSELNLLSMSFNPDTMEIYHPMTGTGASIDSFFEYALKGSILFDDSELYQIWAESYYALSIHAKADWFFYNVNTQSGEMITPWIDSLSAFFPGSQVLDGDVADAEMKHLMFLKLWNTYGGIPERWLFSPPRDRGRTPVNVSNTVQLGWYALRPEFVESTYFLYRATKDVFYLNIGWHILQDLKTRFKFECGFAGLQNVITGEHQDRMESFVLGETLKYLYLLFDESNELHKSSQRNQIFSTEAHPMWLTPKMKEQYNRNKFMDHDIYFTHLEHLKKLSATRRKGPPSFQDKVLGLLKLTLGVENTDEELDDELSKTLAAVHHPRHTIMHGTCPVLPKDKKLTFYHSRLLNDFPQLFRIDHNYAATLIKPKWRQNAQHIETFPDFYYRWYDRRTSVSQPAPLTASFEFMLDSKHTHPLPVKPTKQGNVYYFPTLHGCKLRVERIMPGLIDTYGDYISPKIFKSLCPEDLNPGACGFVQPPQELLIMVAIDGKQFPKDSIFVTDYDDLFGPHAADMNDILSYNKKRQLLINCNIVANVYVG</sequence>
<keyword evidence="7" id="KW-0326">Glycosidase</keyword>
<dbReference type="SUPFAM" id="SSF48225">
    <property type="entry name" value="Seven-hairpin glycosidases"/>
    <property type="match status" value="1"/>
</dbReference>
<protein>
    <recommendedName>
        <fullName evidence="7">alpha-1,2-Mannosidase</fullName>
        <ecNumber evidence="7">3.2.1.-</ecNumber>
    </recommendedName>
</protein>
<evidence type="ECO:0000256" key="4">
    <source>
        <dbReference type="ARBA" id="ARBA00023180"/>
    </source>
</evidence>
<dbReference type="InterPro" id="IPR036026">
    <property type="entry name" value="Seven-hairpin_glycosidases"/>
</dbReference>
<evidence type="ECO:0000256" key="2">
    <source>
        <dbReference type="ARBA" id="ARBA00007658"/>
    </source>
</evidence>
<feature type="active site" evidence="5">
    <location>
        <position position="404"/>
    </location>
</feature>
<dbReference type="GO" id="GO:0005509">
    <property type="term" value="F:calcium ion binding"/>
    <property type="evidence" value="ECO:0007669"/>
    <property type="project" value="InterPro"/>
</dbReference>
<dbReference type="GO" id="GO:0044322">
    <property type="term" value="C:endoplasmic reticulum quality control compartment"/>
    <property type="evidence" value="ECO:0007669"/>
    <property type="project" value="GOC"/>
</dbReference>
<keyword evidence="3" id="KW-0256">Endoplasmic reticulum</keyword>
<evidence type="ECO:0000313" key="10">
    <source>
        <dbReference type="Proteomes" id="UP000243052"/>
    </source>
</evidence>
<feature type="active site" evidence="5">
    <location>
        <position position="280"/>
    </location>
</feature>
<dbReference type="PANTHER" id="PTHR45679:SF5">
    <property type="entry name" value="ER DEGRADATION-ENHANCING ALPHA-MANNOSIDASE-LIKE PROTEIN 1"/>
    <property type="match status" value="1"/>
</dbReference>
<evidence type="ECO:0000256" key="1">
    <source>
        <dbReference type="ARBA" id="ARBA00004240"/>
    </source>
</evidence>
<accession>A0A0X8HV28</accession>
<feature type="signal peptide" evidence="8">
    <location>
        <begin position="1"/>
        <end position="22"/>
    </location>
</feature>
<dbReference type="EMBL" id="CP014247">
    <property type="protein sequence ID" value="AMD22002.1"/>
    <property type="molecule type" value="Genomic_DNA"/>
</dbReference>
<comment type="cofactor">
    <cofactor evidence="6">
        <name>Ca(2+)</name>
        <dbReference type="ChEBI" id="CHEBI:29108"/>
    </cofactor>
</comment>
<evidence type="ECO:0000256" key="8">
    <source>
        <dbReference type="SAM" id="SignalP"/>
    </source>
</evidence>
<comment type="similarity">
    <text evidence="2 7">Belongs to the glycosyl hydrolase 47 family.</text>
</comment>
<feature type="active site" description="Proton donor" evidence="5">
    <location>
        <position position="136"/>
    </location>
</feature>
<evidence type="ECO:0000313" key="9">
    <source>
        <dbReference type="EMBL" id="AMD22002.1"/>
    </source>
</evidence>
<dbReference type="OrthoDB" id="8118055at2759"/>
<dbReference type="GO" id="GO:0036503">
    <property type="term" value="P:ERAD pathway"/>
    <property type="evidence" value="ECO:0007669"/>
    <property type="project" value="UniProtKB-ARBA"/>
</dbReference>
<organism evidence="9 10">
    <name type="scientific">Eremothecium sinecaudum</name>
    <dbReference type="NCBI Taxonomy" id="45286"/>
    <lineage>
        <taxon>Eukaryota</taxon>
        <taxon>Fungi</taxon>
        <taxon>Dikarya</taxon>
        <taxon>Ascomycota</taxon>
        <taxon>Saccharomycotina</taxon>
        <taxon>Saccharomycetes</taxon>
        <taxon>Saccharomycetales</taxon>
        <taxon>Saccharomycetaceae</taxon>
        <taxon>Eremothecium</taxon>
    </lineage>
</organism>
<evidence type="ECO:0000256" key="6">
    <source>
        <dbReference type="PIRSR" id="PIRSR601382-2"/>
    </source>
</evidence>
<feature type="binding site" evidence="6">
    <location>
        <position position="491"/>
    </location>
    <ligand>
        <name>Ca(2+)</name>
        <dbReference type="ChEBI" id="CHEBI:29108"/>
    </ligand>
</feature>
<name>A0A0X8HV28_9SACH</name>
<dbReference type="PANTHER" id="PTHR45679">
    <property type="entry name" value="ER DEGRADATION-ENHANCING ALPHA-MANNOSIDASE-LIKE PROTEIN 2"/>
    <property type="match status" value="1"/>
</dbReference>
<keyword evidence="4" id="KW-0325">Glycoprotein</keyword>
<dbReference type="GO" id="GO:0004571">
    <property type="term" value="F:mannosyl-oligosaccharide 1,2-alpha-mannosidase activity"/>
    <property type="evidence" value="ECO:0007669"/>
    <property type="project" value="InterPro"/>
</dbReference>
<dbReference type="AlphaFoldDB" id="A0A0X8HV28"/>
<dbReference type="GO" id="GO:0005975">
    <property type="term" value="P:carbohydrate metabolic process"/>
    <property type="evidence" value="ECO:0007669"/>
    <property type="project" value="InterPro"/>
</dbReference>
<reference evidence="9 10" key="1">
    <citation type="submission" date="2016-01" db="EMBL/GenBank/DDBJ databases">
        <title>Genome sequence of the yeast Holleya sinecauda.</title>
        <authorList>
            <person name="Dietrich F.S."/>
        </authorList>
    </citation>
    <scope>NUCLEOTIDE SEQUENCE [LARGE SCALE GENOMIC DNA]</scope>
    <source>
        <strain evidence="9 10">ATCC 58844</strain>
    </source>
</reference>
<keyword evidence="10" id="KW-1185">Reference proteome</keyword>
<evidence type="ECO:0000256" key="7">
    <source>
        <dbReference type="RuleBase" id="RU361193"/>
    </source>
</evidence>
<dbReference type="GeneID" id="28725326"/>
<dbReference type="EC" id="3.2.1.-" evidence="7"/>
<dbReference type="InterPro" id="IPR012341">
    <property type="entry name" value="6hp_glycosidase-like_sf"/>
</dbReference>
<keyword evidence="7" id="KW-0378">Hydrolase</keyword>
<dbReference type="Gene3D" id="1.50.10.10">
    <property type="match status" value="1"/>
</dbReference>
<dbReference type="PRINTS" id="PR00747">
    <property type="entry name" value="GLYHDRLASE47"/>
</dbReference>
<gene>
    <name evidence="9" type="ORF">AW171_hschr74005</name>
</gene>
<dbReference type="InterPro" id="IPR044674">
    <property type="entry name" value="EDEM1/2/3"/>
</dbReference>
<dbReference type="Proteomes" id="UP000243052">
    <property type="component" value="Chromosome vii"/>
</dbReference>
<dbReference type="Pfam" id="PF01532">
    <property type="entry name" value="Glyco_hydro_47"/>
    <property type="match status" value="1"/>
</dbReference>
<comment type="subcellular location">
    <subcellularLocation>
        <location evidence="1">Endoplasmic reticulum</location>
    </subcellularLocation>
</comment>
<keyword evidence="6" id="KW-0479">Metal-binding</keyword>
<feature type="chain" id="PRO_5007066969" description="alpha-1,2-Mannosidase" evidence="8">
    <location>
        <begin position="23"/>
        <end position="789"/>
    </location>
</feature>
<dbReference type="GO" id="GO:0016020">
    <property type="term" value="C:membrane"/>
    <property type="evidence" value="ECO:0007669"/>
    <property type="project" value="InterPro"/>
</dbReference>
<proteinExistence type="inferred from homology"/>
<dbReference type="RefSeq" id="XP_017988998.1">
    <property type="nucleotide sequence ID" value="XM_018133839.1"/>
</dbReference>
<dbReference type="STRING" id="45286.A0A0X8HV28"/>
<keyword evidence="8" id="KW-0732">Signal</keyword>
<feature type="active site" description="Proton donor" evidence="5">
    <location>
        <position position="373"/>
    </location>
</feature>
<evidence type="ECO:0000256" key="5">
    <source>
        <dbReference type="PIRSR" id="PIRSR601382-1"/>
    </source>
</evidence>
<keyword evidence="6" id="KW-0106">Calcium</keyword>
<evidence type="ECO:0000256" key="3">
    <source>
        <dbReference type="ARBA" id="ARBA00022824"/>
    </source>
</evidence>